<feature type="coiled-coil region" evidence="1">
    <location>
        <begin position="205"/>
        <end position="295"/>
    </location>
</feature>
<proteinExistence type="predicted"/>
<organism evidence="3">
    <name type="scientific">Mucochytrium quahogii</name>
    <dbReference type="NCBI Taxonomy" id="96639"/>
    <lineage>
        <taxon>Eukaryota</taxon>
        <taxon>Sar</taxon>
        <taxon>Stramenopiles</taxon>
        <taxon>Bigyra</taxon>
        <taxon>Labyrinthulomycetes</taxon>
        <taxon>Thraustochytrida</taxon>
        <taxon>Thraustochytriidae</taxon>
        <taxon>Mucochytrium</taxon>
    </lineage>
</organism>
<dbReference type="EMBL" id="HBHK01013411">
    <property type="protein sequence ID" value="CAD9684422.1"/>
    <property type="molecule type" value="Transcribed_RNA"/>
</dbReference>
<feature type="region of interest" description="Disordered" evidence="2">
    <location>
        <begin position="1"/>
        <end position="51"/>
    </location>
</feature>
<sequence>MDDDSENGANRRNVEDGQRRSLVKAKSFKSRGGWNDENVAGVGNMSRDGLGKKKRAGSLSLVLTRDEMERDHQLVLDAPTTIVDSLTNSSLRQKLSERDLEFLELKSKMVRENSSLRNALKQREMDLVEREAAVRELSMRLHQEKAQLLAAKSAHNVLHDATSRKVGALDVQVQRVQKDLYKSNKKKAEMEAFFKKELCTKDSTILRYQRKVEYLESEVELLKDNLQNSAAREDQLRREKTIGENKLNELGSLCKLLESRVQNARQREQELEGCLEKLREERDRAEDSATKARSGMEKVTGLLNRERLQFASLQQEYTRDIEKLKEKTAESAPPSMMDRRALRVAMDEYKQEWQHVNNELKKRLLEAEGKYDELRKRTVEAEERCKLLADGTHEEKALDAASSSCSVDTKGELIEKLQQKIALLEERCKQAEWARVDSEKAVMDIEGKVVELCDNLEKERGASKSLQEMLADKDEKYVESVQHGEKLEEKLEVLEFQLEELRQEQQDDSNSGDLQTLSWSLEGYLSATSKLLSLLETYIDGEQPSMEMLLDDVDPQALPSANRLGNAPPLEELIGKVKKSTDEVSEMRSKLADVYAENLGSDCQVQ</sequence>
<name>A0A7S2RYL1_9STRA</name>
<keyword evidence="1" id="KW-0175">Coiled coil</keyword>
<feature type="coiled-coil region" evidence="1">
    <location>
        <begin position="350"/>
        <end position="434"/>
    </location>
</feature>
<evidence type="ECO:0000256" key="2">
    <source>
        <dbReference type="SAM" id="MobiDB-lite"/>
    </source>
</evidence>
<gene>
    <name evidence="3" type="ORF">QSP1433_LOCUS8424</name>
</gene>
<dbReference type="AlphaFoldDB" id="A0A7S2RYL1"/>
<accession>A0A7S2RYL1</accession>
<protein>
    <submittedName>
        <fullName evidence="3">Uncharacterized protein</fullName>
    </submittedName>
</protein>
<feature type="coiled-coil region" evidence="1">
    <location>
        <begin position="484"/>
        <end position="511"/>
    </location>
</feature>
<evidence type="ECO:0000256" key="1">
    <source>
        <dbReference type="SAM" id="Coils"/>
    </source>
</evidence>
<evidence type="ECO:0000313" key="3">
    <source>
        <dbReference type="EMBL" id="CAD9684422.1"/>
    </source>
</evidence>
<reference evidence="3" key="1">
    <citation type="submission" date="2021-01" db="EMBL/GenBank/DDBJ databases">
        <authorList>
            <person name="Corre E."/>
            <person name="Pelletier E."/>
            <person name="Niang G."/>
            <person name="Scheremetjew M."/>
            <person name="Finn R."/>
            <person name="Kale V."/>
            <person name="Holt S."/>
            <person name="Cochrane G."/>
            <person name="Meng A."/>
            <person name="Brown T."/>
            <person name="Cohen L."/>
        </authorList>
    </citation>
    <scope>NUCLEOTIDE SEQUENCE</scope>
    <source>
        <strain evidence="3">NY070348D</strain>
    </source>
</reference>